<evidence type="ECO:0000256" key="4">
    <source>
        <dbReference type="ARBA" id="ARBA00022753"/>
    </source>
</evidence>
<feature type="domain" description="UEV" evidence="10">
    <location>
        <begin position="4"/>
        <end position="148"/>
    </location>
</feature>
<sequence length="495" mass="54097">MATSVESWVSQAVKDKYADSDAVQTQVVSALRLYGGLRVKQDVFTTDAGVSALLVALHGTLPVAFLGVVYNIPVAVWLPRSFPRHAPFVFVTPTPSMAIRAGRHVDTAGRIFHPMLANWSALPNPSLLALLAEIQSVFEQDPPVYAKPTTNQTSTVTPIKIPPPVPANPFAKSSPPPIPAKAKLASPPPVPANPFIISNKSPSQQPPPVYVQFPNPVVMNSSIQTAANHSNPHPPPPPPAKVLTSAINTATIPVNISGTLIYSNNKQQQQTAVSSPNQSIQFNTYNKNPQFTNQFQCLPQQQQIQPQQLQQPSTIHPYFQQPDNNRQDSQLINQMPSTSSLPLSQQQEALVREAAVKEKRAAELRAILASRLVAAATDLERNAAKEFERIRVLGGYVEGGESRVSDALQRIRHEEAKIRNNTQIVTSKISEMKVEIEKIHSEPEVQVDDIMTGTSVVGNQLLDLIADEHATDDEIYQLGKALNAERIDIAVFMKV</sequence>
<dbReference type="PANTHER" id="PTHR23306">
    <property type="entry name" value="TUMOR SUSCEPTIBILITY GENE 101 PROTEIN-RELATED"/>
    <property type="match status" value="1"/>
</dbReference>
<keyword evidence="6" id="KW-0175">Coiled coil</keyword>
<dbReference type="GO" id="GO:0043130">
    <property type="term" value="F:ubiquitin binding"/>
    <property type="evidence" value="ECO:0007669"/>
    <property type="project" value="TreeGrafter"/>
</dbReference>
<feature type="region of interest" description="Disordered" evidence="8">
    <location>
        <begin position="307"/>
        <end position="331"/>
    </location>
</feature>
<keyword evidence="5 7" id="KW-0653">Protein transport</keyword>
<evidence type="ECO:0008006" key="13">
    <source>
        <dbReference type="Google" id="ProtNLM"/>
    </source>
</evidence>
<accession>A0AAD5T649</accession>
<evidence type="ECO:0000259" key="9">
    <source>
        <dbReference type="PROSITE" id="PS51312"/>
    </source>
</evidence>
<feature type="domain" description="SB" evidence="9">
    <location>
        <begin position="455"/>
        <end position="495"/>
    </location>
</feature>
<keyword evidence="4" id="KW-0967">Endosome</keyword>
<dbReference type="InterPro" id="IPR037202">
    <property type="entry name" value="ESCRT_assembly_dom"/>
</dbReference>
<dbReference type="Pfam" id="PF05743">
    <property type="entry name" value="UEV"/>
    <property type="match status" value="1"/>
</dbReference>
<evidence type="ECO:0000256" key="2">
    <source>
        <dbReference type="ARBA" id="ARBA00009594"/>
    </source>
</evidence>
<evidence type="ECO:0000256" key="6">
    <source>
        <dbReference type="ARBA" id="ARBA00023054"/>
    </source>
</evidence>
<evidence type="ECO:0000256" key="3">
    <source>
        <dbReference type="ARBA" id="ARBA00022448"/>
    </source>
</evidence>
<feature type="region of interest" description="Disordered" evidence="8">
    <location>
        <begin position="149"/>
        <end position="186"/>
    </location>
</feature>
<dbReference type="EMBL" id="JADGJH010000273">
    <property type="protein sequence ID" value="KAJ3131934.1"/>
    <property type="molecule type" value="Genomic_DNA"/>
</dbReference>
<feature type="compositionally biased region" description="Polar residues" evidence="8">
    <location>
        <begin position="321"/>
        <end position="331"/>
    </location>
</feature>
<dbReference type="PROSITE" id="PS51322">
    <property type="entry name" value="UEV"/>
    <property type="match status" value="1"/>
</dbReference>
<dbReference type="GO" id="GO:0072666">
    <property type="term" value="P:establishment of protein localization to vacuole"/>
    <property type="evidence" value="ECO:0007669"/>
    <property type="project" value="UniProtKB-ARBA"/>
</dbReference>
<evidence type="ECO:0000313" key="12">
    <source>
        <dbReference type="Proteomes" id="UP001211907"/>
    </source>
</evidence>
<evidence type="ECO:0000256" key="7">
    <source>
        <dbReference type="PROSITE-ProRule" id="PRU00644"/>
    </source>
</evidence>
<dbReference type="PANTHER" id="PTHR23306:SF3">
    <property type="entry name" value="TUMOR SUPPRESSOR PROTEIN 101"/>
    <property type="match status" value="1"/>
</dbReference>
<dbReference type="GO" id="GO:0015031">
    <property type="term" value="P:protein transport"/>
    <property type="evidence" value="ECO:0007669"/>
    <property type="project" value="UniProtKB-UniRule"/>
</dbReference>
<dbReference type="Proteomes" id="UP001211907">
    <property type="component" value="Unassembled WGS sequence"/>
</dbReference>
<evidence type="ECO:0000259" key="10">
    <source>
        <dbReference type="PROSITE" id="PS51322"/>
    </source>
</evidence>
<evidence type="ECO:0000256" key="8">
    <source>
        <dbReference type="SAM" id="MobiDB-lite"/>
    </source>
</evidence>
<dbReference type="InterPro" id="IPR016135">
    <property type="entry name" value="UBQ-conjugating_enzyme/RWD"/>
</dbReference>
<evidence type="ECO:0000313" key="11">
    <source>
        <dbReference type="EMBL" id="KAJ3131934.1"/>
    </source>
</evidence>
<evidence type="ECO:0000256" key="5">
    <source>
        <dbReference type="ARBA" id="ARBA00022927"/>
    </source>
</evidence>
<dbReference type="AlphaFoldDB" id="A0AAD5T649"/>
<dbReference type="InterPro" id="IPR008883">
    <property type="entry name" value="UEV_N"/>
</dbReference>
<reference evidence="11" key="1">
    <citation type="submission" date="2020-05" db="EMBL/GenBank/DDBJ databases">
        <title>Phylogenomic resolution of chytrid fungi.</title>
        <authorList>
            <person name="Stajich J.E."/>
            <person name="Amses K."/>
            <person name="Simmons R."/>
            <person name="Seto K."/>
            <person name="Myers J."/>
            <person name="Bonds A."/>
            <person name="Quandt C.A."/>
            <person name="Barry K."/>
            <person name="Liu P."/>
            <person name="Grigoriev I."/>
            <person name="Longcore J.E."/>
            <person name="James T.Y."/>
        </authorList>
    </citation>
    <scope>NUCLEOTIDE SEQUENCE</scope>
    <source>
        <strain evidence="11">JEL0513</strain>
    </source>
</reference>
<comment type="caution">
    <text evidence="11">The sequence shown here is derived from an EMBL/GenBank/DDBJ whole genome shotgun (WGS) entry which is preliminary data.</text>
</comment>
<keyword evidence="3 7" id="KW-0813">Transport</keyword>
<keyword evidence="12" id="KW-1185">Reference proteome</keyword>
<dbReference type="InterPro" id="IPR052070">
    <property type="entry name" value="ESCRT-I_UEV_domain"/>
</dbReference>
<dbReference type="SUPFAM" id="SSF140111">
    <property type="entry name" value="Endosomal sorting complex assembly domain"/>
    <property type="match status" value="1"/>
</dbReference>
<dbReference type="CDD" id="cd11685">
    <property type="entry name" value="UEV_TSG101-like"/>
    <property type="match status" value="1"/>
</dbReference>
<organism evidence="11 12">
    <name type="scientific">Physocladia obscura</name>
    <dbReference type="NCBI Taxonomy" id="109957"/>
    <lineage>
        <taxon>Eukaryota</taxon>
        <taxon>Fungi</taxon>
        <taxon>Fungi incertae sedis</taxon>
        <taxon>Chytridiomycota</taxon>
        <taxon>Chytridiomycota incertae sedis</taxon>
        <taxon>Chytridiomycetes</taxon>
        <taxon>Chytridiales</taxon>
        <taxon>Chytriomycetaceae</taxon>
        <taxon>Physocladia</taxon>
    </lineage>
</organism>
<dbReference type="Gene3D" id="6.10.140.820">
    <property type="match status" value="1"/>
</dbReference>
<dbReference type="Gene3D" id="3.10.110.10">
    <property type="entry name" value="Ubiquitin Conjugating Enzyme"/>
    <property type="match status" value="1"/>
</dbReference>
<dbReference type="PROSITE" id="PS51312">
    <property type="entry name" value="SB"/>
    <property type="match status" value="1"/>
</dbReference>
<name>A0AAD5T649_9FUNG</name>
<gene>
    <name evidence="11" type="ORF">HK100_005873</name>
</gene>
<dbReference type="Pfam" id="PF09454">
    <property type="entry name" value="Vps23_core"/>
    <property type="match status" value="1"/>
</dbReference>
<comment type="subcellular location">
    <subcellularLocation>
        <location evidence="1">Endosome</location>
    </subcellularLocation>
</comment>
<protein>
    <recommendedName>
        <fullName evidence="13">UEV domain-containing protein</fullName>
    </recommendedName>
</protein>
<proteinExistence type="inferred from homology"/>
<dbReference type="InterPro" id="IPR017916">
    <property type="entry name" value="SB_dom"/>
</dbReference>
<evidence type="ECO:0000256" key="1">
    <source>
        <dbReference type="ARBA" id="ARBA00004177"/>
    </source>
</evidence>
<dbReference type="GO" id="GO:0043162">
    <property type="term" value="P:ubiquitin-dependent protein catabolic process via the multivesicular body sorting pathway"/>
    <property type="evidence" value="ECO:0007669"/>
    <property type="project" value="UniProtKB-ARBA"/>
</dbReference>
<dbReference type="GO" id="GO:0000813">
    <property type="term" value="C:ESCRT I complex"/>
    <property type="evidence" value="ECO:0007669"/>
    <property type="project" value="TreeGrafter"/>
</dbReference>
<dbReference type="SUPFAM" id="SSF54495">
    <property type="entry name" value="UBC-like"/>
    <property type="match status" value="1"/>
</dbReference>
<comment type="similarity">
    <text evidence="2">Belongs to the ubiquitin-conjugating enzyme family. UEV subfamily.</text>
</comment>